<dbReference type="RefSeq" id="WP_284920059.1">
    <property type="nucleotide sequence ID" value="NZ_CP126980.1"/>
</dbReference>
<evidence type="ECO:0000259" key="2">
    <source>
        <dbReference type="Pfam" id="PF20789"/>
    </source>
</evidence>
<dbReference type="InterPro" id="IPR049450">
    <property type="entry name" value="ACOT8-like_C"/>
</dbReference>
<dbReference type="InterPro" id="IPR042171">
    <property type="entry name" value="Acyl-CoA_hotdog"/>
</dbReference>
<proteinExistence type="predicted"/>
<evidence type="ECO:0000313" key="3">
    <source>
        <dbReference type="EMBL" id="WIM98678.1"/>
    </source>
</evidence>
<dbReference type="Pfam" id="PF20789">
    <property type="entry name" value="4HBT_3C"/>
    <property type="match status" value="1"/>
</dbReference>
<evidence type="ECO:0000259" key="1">
    <source>
        <dbReference type="Pfam" id="PF13622"/>
    </source>
</evidence>
<evidence type="ECO:0000313" key="4">
    <source>
        <dbReference type="Proteomes" id="UP001240150"/>
    </source>
</evidence>
<feature type="domain" description="Acyl-CoA thioesterase-like N-terminal HotDog" evidence="1">
    <location>
        <begin position="22"/>
        <end position="104"/>
    </location>
</feature>
<dbReference type="Proteomes" id="UP001240150">
    <property type="component" value="Chromosome"/>
</dbReference>
<accession>A0ABY8WM12</accession>
<sequence>MTVGAFYLPVGEHEFESTPATASPWDFSLQHGGPPAALLARAMQRCGADRATPLARVTVDFLGGIPQGRLRTEARVLRPGRRVELLEAEMWADGKLAVQASAWRIRQRDGATAGVATPAVLPPPVPPPSAGWSFGGISPDWGYGNAIEWRFVAGGFADPGPASVWTRVRIPLVAGEQTTPEQRAMIVADSANGLSGELPMADWLFIPPTLTVTFQRVPASEWMFLDAASTIGPNGTGIAQGTISDERGLVCRISQPLLVAPR</sequence>
<dbReference type="SUPFAM" id="SSF54637">
    <property type="entry name" value="Thioesterase/thiol ester dehydrase-isomerase"/>
    <property type="match status" value="2"/>
</dbReference>
<protein>
    <submittedName>
        <fullName evidence="3">Thioesterase family protein</fullName>
    </submittedName>
</protein>
<dbReference type="InterPro" id="IPR029069">
    <property type="entry name" value="HotDog_dom_sf"/>
</dbReference>
<keyword evidence="4" id="KW-1185">Reference proteome</keyword>
<organism evidence="3 4">
    <name type="scientific">Actinoplanes oblitus</name>
    <dbReference type="NCBI Taxonomy" id="3040509"/>
    <lineage>
        <taxon>Bacteria</taxon>
        <taxon>Bacillati</taxon>
        <taxon>Actinomycetota</taxon>
        <taxon>Actinomycetes</taxon>
        <taxon>Micromonosporales</taxon>
        <taxon>Micromonosporaceae</taxon>
        <taxon>Actinoplanes</taxon>
    </lineage>
</organism>
<name>A0ABY8WM12_9ACTN</name>
<dbReference type="InterPro" id="IPR049449">
    <property type="entry name" value="TesB_ACOT8-like_N"/>
</dbReference>
<gene>
    <name evidence="3" type="ORF">ACTOB_002285</name>
</gene>
<reference evidence="3 4" key="1">
    <citation type="submission" date="2023-06" db="EMBL/GenBank/DDBJ databases">
        <authorList>
            <person name="Yushchuk O."/>
            <person name="Binda E."/>
            <person name="Ruckert-Reed C."/>
            <person name="Fedorenko V."/>
            <person name="Kalinowski J."/>
            <person name="Marinelli F."/>
        </authorList>
    </citation>
    <scope>NUCLEOTIDE SEQUENCE [LARGE SCALE GENOMIC DNA]</scope>
    <source>
        <strain evidence="3 4">NRRL 3884</strain>
    </source>
</reference>
<feature type="domain" description="Acyl-CoA thioesterase-like C-terminal" evidence="2">
    <location>
        <begin position="130"/>
        <end position="259"/>
    </location>
</feature>
<dbReference type="Pfam" id="PF13622">
    <property type="entry name" value="4HBT_3"/>
    <property type="match status" value="1"/>
</dbReference>
<dbReference type="Gene3D" id="2.40.160.210">
    <property type="entry name" value="Acyl-CoA thioesterase, double hotdog domain"/>
    <property type="match status" value="1"/>
</dbReference>
<dbReference type="EMBL" id="CP126980">
    <property type="protein sequence ID" value="WIM98678.1"/>
    <property type="molecule type" value="Genomic_DNA"/>
</dbReference>